<sequence length="101" mass="11366">MLSSTWFCVRRTYQTLVEDSSLLDELAHSGLGLFVFGQGGQRPLAGLFVVRHMWRVGLCGCEIVRIDRLSGVDAMRVVFLMRKLHGEDCCDGLVVEVYGMR</sequence>
<dbReference type="Proteomes" id="UP000078397">
    <property type="component" value="Unassembled WGS sequence"/>
</dbReference>
<dbReference type="AlphaFoldDB" id="A0A219ART0"/>
<keyword evidence="2" id="KW-1185">Reference proteome</keyword>
<accession>A0A219ART0</accession>
<dbReference type="GeneID" id="33936363"/>
<gene>
    <name evidence="1" type="ORF">VFPPC_17384</name>
</gene>
<protein>
    <submittedName>
        <fullName evidence="1">Uncharacterized protein</fullName>
    </submittedName>
</protein>
<comment type="caution">
    <text evidence="1">The sequence shown here is derived from an EMBL/GenBank/DDBJ whole genome shotgun (WGS) entry which is preliminary data.</text>
</comment>
<dbReference type="RefSeq" id="XP_022285886.1">
    <property type="nucleotide sequence ID" value="XM_022429097.1"/>
</dbReference>
<reference evidence="1 2" key="1">
    <citation type="journal article" date="2016" name="PLoS Pathog.">
        <title>Biosynthesis of antibiotic leucinostatins in bio-control fungus Purpureocillium lilacinum and their inhibition on phytophthora revealed by genome mining.</title>
        <authorList>
            <person name="Wang G."/>
            <person name="Liu Z."/>
            <person name="Lin R."/>
            <person name="Li E."/>
            <person name="Mao Z."/>
            <person name="Ling J."/>
            <person name="Yang Y."/>
            <person name="Yin W.B."/>
            <person name="Xie B."/>
        </authorList>
    </citation>
    <scope>NUCLEOTIDE SEQUENCE [LARGE SCALE GENOMIC DNA]</scope>
    <source>
        <strain evidence="1">170</strain>
    </source>
</reference>
<name>A0A219ART0_METCM</name>
<evidence type="ECO:0000313" key="1">
    <source>
        <dbReference type="EMBL" id="OWT43467.1"/>
    </source>
</evidence>
<evidence type="ECO:0000313" key="2">
    <source>
        <dbReference type="Proteomes" id="UP000078397"/>
    </source>
</evidence>
<proteinExistence type="predicted"/>
<dbReference type="EMBL" id="LSBJ02000001">
    <property type="protein sequence ID" value="OWT43467.1"/>
    <property type="molecule type" value="Genomic_DNA"/>
</dbReference>
<dbReference type="KEGG" id="pchm:VFPPC_17384"/>
<organism evidence="1 2">
    <name type="scientific">Pochonia chlamydosporia 170</name>
    <dbReference type="NCBI Taxonomy" id="1380566"/>
    <lineage>
        <taxon>Eukaryota</taxon>
        <taxon>Fungi</taxon>
        <taxon>Dikarya</taxon>
        <taxon>Ascomycota</taxon>
        <taxon>Pezizomycotina</taxon>
        <taxon>Sordariomycetes</taxon>
        <taxon>Hypocreomycetidae</taxon>
        <taxon>Hypocreales</taxon>
        <taxon>Clavicipitaceae</taxon>
        <taxon>Pochonia</taxon>
    </lineage>
</organism>